<organism evidence="5 6">
    <name type="scientific">Elasticomyces elasticus</name>
    <dbReference type="NCBI Taxonomy" id="574655"/>
    <lineage>
        <taxon>Eukaryota</taxon>
        <taxon>Fungi</taxon>
        <taxon>Dikarya</taxon>
        <taxon>Ascomycota</taxon>
        <taxon>Pezizomycotina</taxon>
        <taxon>Dothideomycetes</taxon>
        <taxon>Dothideomycetidae</taxon>
        <taxon>Mycosphaerellales</taxon>
        <taxon>Teratosphaeriaceae</taxon>
        <taxon>Elasticomyces</taxon>
    </lineage>
</organism>
<proteinExistence type="inferred from homology"/>
<dbReference type="Proteomes" id="UP001310594">
    <property type="component" value="Unassembled WGS sequence"/>
</dbReference>
<evidence type="ECO:0000313" key="6">
    <source>
        <dbReference type="Proteomes" id="UP001310594"/>
    </source>
</evidence>
<comment type="pathway">
    <text evidence="1">Mycotoxin biosynthesis.</text>
</comment>
<name>A0AAN7WDL4_9PEZI</name>
<dbReference type="GO" id="GO:0043386">
    <property type="term" value="P:mycotoxin biosynthetic process"/>
    <property type="evidence" value="ECO:0007669"/>
    <property type="project" value="InterPro"/>
</dbReference>
<evidence type="ECO:0000256" key="3">
    <source>
        <dbReference type="ARBA" id="ARBA00035112"/>
    </source>
</evidence>
<keyword evidence="4" id="KW-0812">Transmembrane</keyword>
<dbReference type="GO" id="GO:0016491">
    <property type="term" value="F:oxidoreductase activity"/>
    <property type="evidence" value="ECO:0007669"/>
    <property type="project" value="UniProtKB-KW"/>
</dbReference>
<keyword evidence="4" id="KW-1133">Transmembrane helix</keyword>
<feature type="transmembrane region" description="Helical" evidence="4">
    <location>
        <begin position="53"/>
        <end position="74"/>
    </location>
</feature>
<dbReference type="PANTHER" id="PTHR33365:SF11">
    <property type="entry name" value="TAT PATHWAY SIGNAL SEQUENCE"/>
    <property type="match status" value="1"/>
</dbReference>
<evidence type="ECO:0000256" key="2">
    <source>
        <dbReference type="ARBA" id="ARBA00023002"/>
    </source>
</evidence>
<dbReference type="EMBL" id="JAVRQU010000006">
    <property type="protein sequence ID" value="KAK5701749.1"/>
    <property type="molecule type" value="Genomic_DNA"/>
</dbReference>
<sequence length="254" mass="28624">MNLLKYSRIWIGDRSSKTYDDDDIEDKRLIGKEGDESTAYAALLQAHTRLKRWLAALSVVVGLLVVMLTLTLSLRRIEDSTTASPVPLMRLIPTTFEHNDLFSGPSSLEREEAWSLMAPLGDGFILLPNSTAQGIYDLPLGQSTSRGQIYDISVFHQLHCLANIRRHLFAMKTALDEVDQHELSAHALQPHDDHVYHCLDYIRQALMCAGDMTIEWPRTETDGSKFAVDGWGITHECKDWVSKEQVESLTVVSD</sequence>
<evidence type="ECO:0000256" key="1">
    <source>
        <dbReference type="ARBA" id="ARBA00004685"/>
    </source>
</evidence>
<keyword evidence="2" id="KW-0560">Oxidoreductase</keyword>
<evidence type="ECO:0008006" key="7">
    <source>
        <dbReference type="Google" id="ProtNLM"/>
    </source>
</evidence>
<protein>
    <recommendedName>
        <fullName evidence="7">Oxidase ustYa</fullName>
    </recommendedName>
</protein>
<gene>
    <name evidence="5" type="ORF">LTR97_004567</name>
</gene>
<comment type="similarity">
    <text evidence="3">Belongs to the ustYa family.</text>
</comment>
<dbReference type="AlphaFoldDB" id="A0AAN7WDL4"/>
<accession>A0AAN7WDL4</accession>
<dbReference type="Pfam" id="PF11807">
    <property type="entry name" value="UstYa"/>
    <property type="match status" value="1"/>
</dbReference>
<comment type="caution">
    <text evidence="5">The sequence shown here is derived from an EMBL/GenBank/DDBJ whole genome shotgun (WGS) entry which is preliminary data.</text>
</comment>
<evidence type="ECO:0000256" key="4">
    <source>
        <dbReference type="SAM" id="Phobius"/>
    </source>
</evidence>
<dbReference type="PANTHER" id="PTHR33365">
    <property type="entry name" value="YALI0B05434P"/>
    <property type="match status" value="1"/>
</dbReference>
<evidence type="ECO:0000313" key="5">
    <source>
        <dbReference type="EMBL" id="KAK5701749.1"/>
    </source>
</evidence>
<dbReference type="InterPro" id="IPR021765">
    <property type="entry name" value="UstYa-like"/>
</dbReference>
<reference evidence="5" key="1">
    <citation type="submission" date="2023-08" db="EMBL/GenBank/DDBJ databases">
        <title>Black Yeasts Isolated from many extreme environments.</title>
        <authorList>
            <person name="Coleine C."/>
            <person name="Stajich J.E."/>
            <person name="Selbmann L."/>
        </authorList>
    </citation>
    <scope>NUCLEOTIDE SEQUENCE</scope>
    <source>
        <strain evidence="5">CCFEE 5810</strain>
    </source>
</reference>
<keyword evidence="4" id="KW-0472">Membrane</keyword>